<name>A0AAV7UXE8_PLEWA</name>
<keyword evidence="3" id="KW-1185">Reference proteome</keyword>
<sequence length="107" mass="11649">MVTTARGGRQVTSNLSWILKVVPLERGVGTGGVEEEECGEFETGDGSQSGQSTEESRRTEALGHDVPVRVGSPDEQPAGRSEARDGQIRYHLRPNPNPSQRLKDFLC</sequence>
<protein>
    <submittedName>
        <fullName evidence="2">Uncharacterized protein</fullName>
    </submittedName>
</protein>
<reference evidence="2" key="1">
    <citation type="journal article" date="2022" name="bioRxiv">
        <title>Sequencing and chromosome-scale assembly of the giantPleurodeles waltlgenome.</title>
        <authorList>
            <person name="Brown T."/>
            <person name="Elewa A."/>
            <person name="Iarovenko S."/>
            <person name="Subramanian E."/>
            <person name="Araus A.J."/>
            <person name="Petzold A."/>
            <person name="Susuki M."/>
            <person name="Suzuki K.-i.T."/>
            <person name="Hayashi T."/>
            <person name="Toyoda A."/>
            <person name="Oliveira C."/>
            <person name="Osipova E."/>
            <person name="Leigh N.D."/>
            <person name="Simon A."/>
            <person name="Yun M.H."/>
        </authorList>
    </citation>
    <scope>NUCLEOTIDE SEQUENCE</scope>
    <source>
        <strain evidence="2">20211129_DDA</strain>
        <tissue evidence="2">Liver</tissue>
    </source>
</reference>
<feature type="compositionally biased region" description="Basic and acidic residues" evidence="1">
    <location>
        <begin position="54"/>
        <end position="67"/>
    </location>
</feature>
<accession>A0AAV7UXE8</accession>
<dbReference type="EMBL" id="JANPWB010000004">
    <property type="protein sequence ID" value="KAJ1193161.1"/>
    <property type="molecule type" value="Genomic_DNA"/>
</dbReference>
<gene>
    <name evidence="2" type="ORF">NDU88_002466</name>
</gene>
<evidence type="ECO:0000313" key="3">
    <source>
        <dbReference type="Proteomes" id="UP001066276"/>
    </source>
</evidence>
<dbReference type="Proteomes" id="UP001066276">
    <property type="component" value="Chromosome 2_2"/>
</dbReference>
<feature type="compositionally biased region" description="Acidic residues" evidence="1">
    <location>
        <begin position="33"/>
        <end position="43"/>
    </location>
</feature>
<proteinExistence type="predicted"/>
<feature type="region of interest" description="Disordered" evidence="1">
    <location>
        <begin position="26"/>
        <end position="107"/>
    </location>
</feature>
<comment type="caution">
    <text evidence="2">The sequence shown here is derived from an EMBL/GenBank/DDBJ whole genome shotgun (WGS) entry which is preliminary data.</text>
</comment>
<organism evidence="2 3">
    <name type="scientific">Pleurodeles waltl</name>
    <name type="common">Iberian ribbed newt</name>
    <dbReference type="NCBI Taxonomy" id="8319"/>
    <lineage>
        <taxon>Eukaryota</taxon>
        <taxon>Metazoa</taxon>
        <taxon>Chordata</taxon>
        <taxon>Craniata</taxon>
        <taxon>Vertebrata</taxon>
        <taxon>Euteleostomi</taxon>
        <taxon>Amphibia</taxon>
        <taxon>Batrachia</taxon>
        <taxon>Caudata</taxon>
        <taxon>Salamandroidea</taxon>
        <taxon>Salamandridae</taxon>
        <taxon>Pleurodelinae</taxon>
        <taxon>Pleurodeles</taxon>
    </lineage>
</organism>
<dbReference type="AlphaFoldDB" id="A0AAV7UXE8"/>
<evidence type="ECO:0000313" key="2">
    <source>
        <dbReference type="EMBL" id="KAJ1193161.1"/>
    </source>
</evidence>
<evidence type="ECO:0000256" key="1">
    <source>
        <dbReference type="SAM" id="MobiDB-lite"/>
    </source>
</evidence>